<evidence type="ECO:0000256" key="1">
    <source>
        <dbReference type="SAM" id="MobiDB-lite"/>
    </source>
</evidence>
<organism evidence="2 3">
    <name type="scientific">Rhodococcus jostii (strain RHA1)</name>
    <dbReference type="NCBI Taxonomy" id="101510"/>
    <lineage>
        <taxon>Bacteria</taxon>
        <taxon>Bacillati</taxon>
        <taxon>Actinomycetota</taxon>
        <taxon>Actinomycetes</taxon>
        <taxon>Mycobacteriales</taxon>
        <taxon>Nocardiaceae</taxon>
        <taxon>Rhodococcus</taxon>
    </lineage>
</organism>
<accession>Q0SKJ1</accession>
<protein>
    <recommendedName>
        <fullName evidence="4">DUF222 domain-containing protein</fullName>
    </recommendedName>
</protein>
<dbReference type="EMBL" id="CP000431">
    <property type="protein sequence ID" value="ABG91945.1"/>
    <property type="molecule type" value="Genomic_DNA"/>
</dbReference>
<dbReference type="AlphaFoldDB" id="Q0SKJ1"/>
<dbReference type="HOGENOM" id="CLU_1804690_0_0_11"/>
<evidence type="ECO:0000313" key="3">
    <source>
        <dbReference type="Proteomes" id="UP000008710"/>
    </source>
</evidence>
<reference evidence="3" key="1">
    <citation type="journal article" date="2006" name="Proc. Natl. Acad. Sci. U.S.A.">
        <title>The complete genome of Rhodococcus sp. RHA1 provides insights into a catabolic powerhouse.</title>
        <authorList>
            <person name="McLeod M.P."/>
            <person name="Warren R.L."/>
            <person name="Hsiao W.W.L."/>
            <person name="Araki N."/>
            <person name="Myhre M."/>
            <person name="Fernandes C."/>
            <person name="Miyazawa D."/>
            <person name="Wong W."/>
            <person name="Lillquist A.L."/>
            <person name="Wang D."/>
            <person name="Dosanjh M."/>
            <person name="Hara H."/>
            <person name="Petrescu A."/>
            <person name="Morin R.D."/>
            <person name="Yang G."/>
            <person name="Stott J.M."/>
            <person name="Schein J.E."/>
            <person name="Shin H."/>
            <person name="Smailus D."/>
            <person name="Siddiqui A.S."/>
            <person name="Marra M.A."/>
            <person name="Jones S.J.M."/>
            <person name="Holt R."/>
            <person name="Brinkman F.S.L."/>
            <person name="Miyauchi K."/>
            <person name="Fukuda M."/>
            <person name="Davies J.E."/>
            <person name="Mohn W.W."/>
            <person name="Eltis L.D."/>
        </authorList>
    </citation>
    <scope>NUCLEOTIDE SEQUENCE [LARGE SCALE GENOMIC DNA]</scope>
    <source>
        <strain evidence="3">RHA1</strain>
    </source>
</reference>
<dbReference type="KEGG" id="rha:RHA1_ro00109"/>
<dbReference type="Proteomes" id="UP000008710">
    <property type="component" value="Chromosome"/>
</dbReference>
<gene>
    <name evidence="2" type="ordered locus">RHA1_ro00109</name>
</gene>
<dbReference type="eggNOG" id="COG1403">
    <property type="taxonomic scope" value="Bacteria"/>
</dbReference>
<feature type="compositionally biased region" description="Basic residues" evidence="1">
    <location>
        <begin position="1"/>
        <end position="13"/>
    </location>
</feature>
<name>Q0SKJ1_RHOJR</name>
<sequence length="143" mass="16311">MHQRGVNRRRKTRDVRSILPERQRPLERRGVEVGRVRGAGGDHRRRRHPYSRGAKGCGVYRRWSGTGVSRRRFAQALVREMPHTLALLQTGRLNEWRATLLVRETACLSAADRAIVDRRLCSDPAAARDSAVETLLITHLRAS</sequence>
<feature type="region of interest" description="Disordered" evidence="1">
    <location>
        <begin position="1"/>
        <end position="22"/>
    </location>
</feature>
<evidence type="ECO:0008006" key="4">
    <source>
        <dbReference type="Google" id="ProtNLM"/>
    </source>
</evidence>
<evidence type="ECO:0000313" key="2">
    <source>
        <dbReference type="EMBL" id="ABG91945.1"/>
    </source>
</evidence>
<proteinExistence type="predicted"/>